<evidence type="ECO:0000256" key="4">
    <source>
        <dbReference type="ARBA" id="ARBA00022801"/>
    </source>
</evidence>
<organism evidence="7 8">
    <name type="scientific">Fontibacillus panacisegetis</name>
    <dbReference type="NCBI Taxonomy" id="670482"/>
    <lineage>
        <taxon>Bacteria</taxon>
        <taxon>Bacillati</taxon>
        <taxon>Bacillota</taxon>
        <taxon>Bacilli</taxon>
        <taxon>Bacillales</taxon>
        <taxon>Paenibacillaceae</taxon>
        <taxon>Fontibacillus</taxon>
    </lineage>
</organism>
<dbReference type="GO" id="GO:0005829">
    <property type="term" value="C:cytosol"/>
    <property type="evidence" value="ECO:0007669"/>
    <property type="project" value="TreeGrafter"/>
</dbReference>
<evidence type="ECO:0000256" key="5">
    <source>
        <dbReference type="ARBA" id="ARBA00023167"/>
    </source>
</evidence>
<feature type="domain" description="Nucleoside phosphorylase" evidence="6">
    <location>
        <begin position="6"/>
        <end position="233"/>
    </location>
</feature>
<dbReference type="CDD" id="cd09008">
    <property type="entry name" value="MTAN"/>
    <property type="match status" value="1"/>
</dbReference>
<evidence type="ECO:0000313" key="8">
    <source>
        <dbReference type="Proteomes" id="UP000198972"/>
    </source>
</evidence>
<comment type="pathway">
    <text evidence="1">Amino-acid biosynthesis; L-methionine biosynthesis via salvage pathway; S-methyl-5-thio-alpha-D-ribose 1-phosphate from S-methyl-5'-thioadenosine (hydrolase route): step 1/2.</text>
</comment>
<dbReference type="Pfam" id="PF01048">
    <property type="entry name" value="PNP_UDP_1"/>
    <property type="match status" value="1"/>
</dbReference>
<dbReference type="InterPro" id="IPR035994">
    <property type="entry name" value="Nucleoside_phosphorylase_sf"/>
</dbReference>
<dbReference type="GO" id="GO:0009164">
    <property type="term" value="P:nucleoside catabolic process"/>
    <property type="evidence" value="ECO:0007669"/>
    <property type="project" value="InterPro"/>
</dbReference>
<dbReference type="EC" id="3.2.2.9" evidence="2"/>
<name>A0A1G7I100_9BACL</name>
<evidence type="ECO:0000313" key="7">
    <source>
        <dbReference type="EMBL" id="SDF06430.1"/>
    </source>
</evidence>
<keyword evidence="5" id="KW-0486">Methionine biosynthesis</keyword>
<keyword evidence="4" id="KW-0378">Hydrolase</keyword>
<dbReference type="EMBL" id="FNBG01000005">
    <property type="protein sequence ID" value="SDF06430.1"/>
    <property type="molecule type" value="Genomic_DNA"/>
</dbReference>
<dbReference type="STRING" id="670482.SAMN04488542_105115"/>
<keyword evidence="3" id="KW-0028">Amino-acid biosynthesis</keyword>
<sequence length="240" mass="26062">MPVIKTIGLMGAMDEEIALLLQVMEGNEEIKHAGVSFVTGTLHNSKVVVCRSGVGKVNAAATTQILIDRFNVDAIWFTGVAGAVHPDLNIGDIVISSSCQQHDIDASPLGYEKGVIPYQEVSDYPADPRFVALAQEACALKCSDHHYIVGKVLSGDQFVADYHYVALLRETMNGACVEMEGAAVAQVCYMNQIPYVVLRSMSDKADGTADVNFAEFTVMASNRSYQIINEMLERLPTVQN</sequence>
<dbReference type="NCBIfam" id="NF004079">
    <property type="entry name" value="PRK05584.1"/>
    <property type="match status" value="1"/>
</dbReference>
<proteinExistence type="predicted"/>
<dbReference type="Proteomes" id="UP000198972">
    <property type="component" value="Unassembled WGS sequence"/>
</dbReference>
<dbReference type="SUPFAM" id="SSF53167">
    <property type="entry name" value="Purine and uridine phosphorylases"/>
    <property type="match status" value="1"/>
</dbReference>
<evidence type="ECO:0000256" key="3">
    <source>
        <dbReference type="ARBA" id="ARBA00022605"/>
    </source>
</evidence>
<keyword evidence="8" id="KW-1185">Reference proteome</keyword>
<protein>
    <recommendedName>
        <fullName evidence="2">adenosylhomocysteine nucleosidase</fullName>
        <ecNumber evidence="2">3.2.2.9</ecNumber>
    </recommendedName>
</protein>
<dbReference type="PANTHER" id="PTHR46832:SF1">
    <property type="entry name" value="5'-METHYLTHIOADENOSINE_S-ADENOSYLHOMOCYSTEINE NUCLEOSIDASE"/>
    <property type="match status" value="1"/>
</dbReference>
<dbReference type="Gene3D" id="3.40.50.1580">
    <property type="entry name" value="Nucleoside phosphorylase domain"/>
    <property type="match status" value="1"/>
</dbReference>
<dbReference type="GO" id="GO:0019284">
    <property type="term" value="P:L-methionine salvage from S-adenosylmethionine"/>
    <property type="evidence" value="ECO:0007669"/>
    <property type="project" value="TreeGrafter"/>
</dbReference>
<dbReference type="GO" id="GO:0008782">
    <property type="term" value="F:adenosylhomocysteine nucleosidase activity"/>
    <property type="evidence" value="ECO:0007669"/>
    <property type="project" value="UniProtKB-EC"/>
</dbReference>
<dbReference type="InterPro" id="IPR000845">
    <property type="entry name" value="Nucleoside_phosphorylase_d"/>
</dbReference>
<dbReference type="GO" id="GO:0019509">
    <property type="term" value="P:L-methionine salvage from methylthioadenosine"/>
    <property type="evidence" value="ECO:0007669"/>
    <property type="project" value="UniProtKB-UniPathway"/>
</dbReference>
<gene>
    <name evidence="7" type="ORF">SAMN04488542_105115</name>
</gene>
<dbReference type="UniPathway" id="UPA00904">
    <property type="reaction ID" value="UER00871"/>
</dbReference>
<dbReference type="PANTHER" id="PTHR46832">
    <property type="entry name" value="5'-METHYLTHIOADENOSINE/S-ADENOSYLHOMOCYSTEINE NUCLEOSIDASE"/>
    <property type="match status" value="1"/>
</dbReference>
<dbReference type="InterPro" id="IPR010049">
    <property type="entry name" value="MTA_SAH_Nsdase"/>
</dbReference>
<dbReference type="NCBIfam" id="TIGR01704">
    <property type="entry name" value="MTA_SAH-Nsdase"/>
    <property type="match status" value="1"/>
</dbReference>
<dbReference type="GO" id="GO:0008930">
    <property type="term" value="F:methylthioadenosine nucleosidase activity"/>
    <property type="evidence" value="ECO:0007669"/>
    <property type="project" value="InterPro"/>
</dbReference>
<evidence type="ECO:0000256" key="2">
    <source>
        <dbReference type="ARBA" id="ARBA00011974"/>
    </source>
</evidence>
<accession>A0A1G7I100</accession>
<dbReference type="AlphaFoldDB" id="A0A1G7I100"/>
<reference evidence="7 8" key="1">
    <citation type="submission" date="2016-10" db="EMBL/GenBank/DDBJ databases">
        <authorList>
            <person name="de Groot N.N."/>
        </authorList>
    </citation>
    <scope>NUCLEOTIDE SEQUENCE [LARGE SCALE GENOMIC DNA]</scope>
    <source>
        <strain evidence="7 8">DSM 28129</strain>
    </source>
</reference>
<evidence type="ECO:0000259" key="6">
    <source>
        <dbReference type="Pfam" id="PF01048"/>
    </source>
</evidence>
<evidence type="ECO:0000256" key="1">
    <source>
        <dbReference type="ARBA" id="ARBA00004945"/>
    </source>
</evidence>